<keyword evidence="9" id="KW-0597">Phosphoprotein</keyword>
<dbReference type="PROSITE" id="PS50045">
    <property type="entry name" value="SIGMA54_INTERACT_4"/>
    <property type="match status" value="1"/>
</dbReference>
<feature type="modified residue" description="4-aspartylphosphate" evidence="9">
    <location>
        <position position="51"/>
    </location>
</feature>
<organism evidence="12 13">
    <name type="scientific">Anaerovirgula multivorans</name>
    <dbReference type="NCBI Taxonomy" id="312168"/>
    <lineage>
        <taxon>Bacteria</taxon>
        <taxon>Bacillati</taxon>
        <taxon>Bacillota</taxon>
        <taxon>Clostridia</taxon>
        <taxon>Peptostreptococcales</taxon>
        <taxon>Natronincolaceae</taxon>
        <taxon>Anaerovirgula</taxon>
    </lineage>
</organism>
<dbReference type="InterPro" id="IPR003593">
    <property type="entry name" value="AAA+_ATPase"/>
</dbReference>
<accession>A0A239FIJ0</accession>
<evidence type="ECO:0000256" key="4">
    <source>
        <dbReference type="ARBA" id="ARBA00023015"/>
    </source>
</evidence>
<sequence>MKILVIDDEKSIRLSLKIGLEKLGIKVITAETGEEGLKMLSLENPEMVILDIKLPGIDGIEVLKHMKRIKPSCIIIMITYLSEVKLAVKAIKMGAYDYFTKPFSISDIQNSIEKTKEYIKMKNQLESINPYGKMVLIGNSQGIKKITEIVIEIGRTEHDTCILLEGESGTGKEVIARLIHDKKSDGKKVFMAINCAAIPKTLQESELFGHEKGAFSEAKNMKQGLIERANGGILFLDEIADMDIELQAKMLRVLQEKKFRRIGGLKEIEFNATIVAATNKDLQEEIKYGNFRQDLYYRLNIIPIHIPSLRQRREDIPLLINYFMNEYNEKLNKSVYSISGEAVQMLQKYDWPGNVRELKNIVERIMFFKQGNEIQLEDLPKEILFAAPSQYEAMEHSNLEMVEAETIYKSLITNKWNISKTANELGIARLTLRRKIKKYSLK</sequence>
<reference evidence="12 13" key="1">
    <citation type="submission" date="2017-06" db="EMBL/GenBank/DDBJ databases">
        <authorList>
            <person name="Kim H.J."/>
            <person name="Triplett B.A."/>
        </authorList>
    </citation>
    <scope>NUCLEOTIDE SEQUENCE [LARGE SCALE GENOMIC DNA]</scope>
    <source>
        <strain evidence="12 13">SCA</strain>
    </source>
</reference>
<dbReference type="GO" id="GO:0000160">
    <property type="term" value="P:phosphorelay signal transduction system"/>
    <property type="evidence" value="ECO:0007669"/>
    <property type="project" value="InterPro"/>
</dbReference>
<keyword evidence="6" id="KW-0010">Activator</keyword>
<dbReference type="FunFam" id="3.40.50.300:FF:000006">
    <property type="entry name" value="DNA-binding transcriptional regulator NtrC"/>
    <property type="match status" value="1"/>
</dbReference>
<gene>
    <name evidence="12" type="ORF">SAMN05446037_10135</name>
</gene>
<keyword evidence="13" id="KW-1185">Reference proteome</keyword>
<dbReference type="InterPro" id="IPR002078">
    <property type="entry name" value="Sigma_54_int"/>
</dbReference>
<dbReference type="InterPro" id="IPR025943">
    <property type="entry name" value="Sigma_54_int_dom_ATP-bd_2"/>
</dbReference>
<dbReference type="GO" id="GO:0005524">
    <property type="term" value="F:ATP binding"/>
    <property type="evidence" value="ECO:0007669"/>
    <property type="project" value="UniProtKB-KW"/>
</dbReference>
<evidence type="ECO:0000256" key="9">
    <source>
        <dbReference type="PROSITE-ProRule" id="PRU00169"/>
    </source>
</evidence>
<dbReference type="PANTHER" id="PTHR32071">
    <property type="entry name" value="TRANSCRIPTIONAL REGULATORY PROTEIN"/>
    <property type="match status" value="1"/>
</dbReference>
<dbReference type="InterPro" id="IPR058031">
    <property type="entry name" value="AAA_lid_NorR"/>
</dbReference>
<dbReference type="PROSITE" id="PS50110">
    <property type="entry name" value="RESPONSE_REGULATORY"/>
    <property type="match status" value="1"/>
</dbReference>
<dbReference type="Pfam" id="PF00072">
    <property type="entry name" value="Response_reg"/>
    <property type="match status" value="1"/>
</dbReference>
<keyword evidence="2" id="KW-0547">Nucleotide-binding</keyword>
<dbReference type="InterPro" id="IPR025944">
    <property type="entry name" value="Sigma_54_int_dom_CS"/>
</dbReference>
<evidence type="ECO:0000256" key="7">
    <source>
        <dbReference type="ARBA" id="ARBA00023163"/>
    </source>
</evidence>
<keyword evidence="4" id="KW-0805">Transcription regulation</keyword>
<dbReference type="PROSITE" id="PS00688">
    <property type="entry name" value="SIGMA54_INTERACT_3"/>
    <property type="match status" value="1"/>
</dbReference>
<feature type="domain" description="Sigma-54 factor interaction" evidence="10">
    <location>
        <begin position="136"/>
        <end position="367"/>
    </location>
</feature>
<dbReference type="Pfam" id="PF02954">
    <property type="entry name" value="HTH_8"/>
    <property type="match status" value="1"/>
</dbReference>
<keyword evidence="5 12" id="KW-0238">DNA-binding</keyword>
<dbReference type="Gene3D" id="1.10.8.60">
    <property type="match status" value="1"/>
</dbReference>
<evidence type="ECO:0000256" key="6">
    <source>
        <dbReference type="ARBA" id="ARBA00023159"/>
    </source>
</evidence>
<dbReference type="CDD" id="cd00009">
    <property type="entry name" value="AAA"/>
    <property type="match status" value="1"/>
</dbReference>
<dbReference type="GO" id="GO:0006355">
    <property type="term" value="P:regulation of DNA-templated transcription"/>
    <property type="evidence" value="ECO:0007669"/>
    <property type="project" value="InterPro"/>
</dbReference>
<dbReference type="Gene3D" id="3.40.50.2300">
    <property type="match status" value="1"/>
</dbReference>
<protein>
    <recommendedName>
        <fullName evidence="1">Stage 0 sporulation protein A homolog</fullName>
    </recommendedName>
</protein>
<feature type="domain" description="Response regulatory" evidence="11">
    <location>
        <begin position="2"/>
        <end position="116"/>
    </location>
</feature>
<dbReference type="PROSITE" id="PS00676">
    <property type="entry name" value="SIGMA54_INTERACT_2"/>
    <property type="match status" value="1"/>
</dbReference>
<dbReference type="Gene3D" id="1.10.10.60">
    <property type="entry name" value="Homeodomain-like"/>
    <property type="match status" value="1"/>
</dbReference>
<evidence type="ECO:0000313" key="13">
    <source>
        <dbReference type="Proteomes" id="UP000198304"/>
    </source>
</evidence>
<dbReference type="Gene3D" id="3.40.50.300">
    <property type="entry name" value="P-loop containing nucleotide triphosphate hydrolases"/>
    <property type="match status" value="1"/>
</dbReference>
<dbReference type="SUPFAM" id="SSF52540">
    <property type="entry name" value="P-loop containing nucleoside triphosphate hydrolases"/>
    <property type="match status" value="1"/>
</dbReference>
<evidence type="ECO:0000313" key="12">
    <source>
        <dbReference type="EMBL" id="SNS56012.1"/>
    </source>
</evidence>
<dbReference type="SUPFAM" id="SSF52172">
    <property type="entry name" value="CheY-like"/>
    <property type="match status" value="1"/>
</dbReference>
<evidence type="ECO:0000256" key="3">
    <source>
        <dbReference type="ARBA" id="ARBA00022840"/>
    </source>
</evidence>
<evidence type="ECO:0000256" key="2">
    <source>
        <dbReference type="ARBA" id="ARBA00022741"/>
    </source>
</evidence>
<dbReference type="InterPro" id="IPR025662">
    <property type="entry name" value="Sigma_54_int_dom_ATP-bd_1"/>
</dbReference>
<evidence type="ECO:0000259" key="10">
    <source>
        <dbReference type="PROSITE" id="PS50045"/>
    </source>
</evidence>
<dbReference type="InterPro" id="IPR011006">
    <property type="entry name" value="CheY-like_superfamily"/>
</dbReference>
<dbReference type="Pfam" id="PF25601">
    <property type="entry name" value="AAA_lid_14"/>
    <property type="match status" value="1"/>
</dbReference>
<dbReference type="GO" id="GO:0043565">
    <property type="term" value="F:sequence-specific DNA binding"/>
    <property type="evidence" value="ECO:0007669"/>
    <property type="project" value="InterPro"/>
</dbReference>
<keyword evidence="3" id="KW-0067">ATP-binding</keyword>
<dbReference type="OrthoDB" id="9803970at2"/>
<dbReference type="FunFam" id="1.10.8.60:FF:000014">
    <property type="entry name" value="DNA-binding transcriptional regulator NtrC"/>
    <property type="match status" value="1"/>
</dbReference>
<dbReference type="InterPro" id="IPR027417">
    <property type="entry name" value="P-loop_NTPase"/>
</dbReference>
<dbReference type="SMART" id="SM00448">
    <property type="entry name" value="REC"/>
    <property type="match status" value="1"/>
</dbReference>
<keyword evidence="7" id="KW-0804">Transcription</keyword>
<dbReference type="PANTHER" id="PTHR32071:SF113">
    <property type="entry name" value="ALGINATE BIOSYNTHESIS TRANSCRIPTIONAL REGULATORY PROTEIN ALGB"/>
    <property type="match status" value="1"/>
</dbReference>
<dbReference type="InterPro" id="IPR001789">
    <property type="entry name" value="Sig_transdc_resp-reg_receiver"/>
</dbReference>
<dbReference type="PRINTS" id="PR01590">
    <property type="entry name" value="HTHFIS"/>
</dbReference>
<name>A0A239FIJ0_9FIRM</name>
<dbReference type="Pfam" id="PF00158">
    <property type="entry name" value="Sigma54_activat"/>
    <property type="match status" value="1"/>
</dbReference>
<dbReference type="PROSITE" id="PS00675">
    <property type="entry name" value="SIGMA54_INTERACT_1"/>
    <property type="match status" value="1"/>
</dbReference>
<evidence type="ECO:0000256" key="8">
    <source>
        <dbReference type="ARBA" id="ARBA00024867"/>
    </source>
</evidence>
<dbReference type="EMBL" id="FZOJ01000013">
    <property type="protein sequence ID" value="SNS56012.1"/>
    <property type="molecule type" value="Genomic_DNA"/>
</dbReference>
<comment type="function">
    <text evidence="8">May play the central regulatory role in sporulation. It may be an element of the effector pathway responsible for the activation of sporulation genes in response to nutritional stress. Spo0A may act in concert with spo0H (a sigma factor) to control the expression of some genes that are critical to the sporulation process.</text>
</comment>
<evidence type="ECO:0000256" key="5">
    <source>
        <dbReference type="ARBA" id="ARBA00023125"/>
    </source>
</evidence>
<evidence type="ECO:0000259" key="11">
    <source>
        <dbReference type="PROSITE" id="PS50110"/>
    </source>
</evidence>
<dbReference type="RefSeq" id="WP_089283454.1">
    <property type="nucleotide sequence ID" value="NZ_FZOJ01000013.1"/>
</dbReference>
<dbReference type="Proteomes" id="UP000198304">
    <property type="component" value="Unassembled WGS sequence"/>
</dbReference>
<dbReference type="SMART" id="SM00382">
    <property type="entry name" value="AAA"/>
    <property type="match status" value="1"/>
</dbReference>
<dbReference type="InterPro" id="IPR009057">
    <property type="entry name" value="Homeodomain-like_sf"/>
</dbReference>
<dbReference type="AlphaFoldDB" id="A0A239FIJ0"/>
<evidence type="ECO:0000256" key="1">
    <source>
        <dbReference type="ARBA" id="ARBA00018672"/>
    </source>
</evidence>
<proteinExistence type="predicted"/>
<dbReference type="InterPro" id="IPR002197">
    <property type="entry name" value="HTH_Fis"/>
</dbReference>
<dbReference type="SUPFAM" id="SSF46689">
    <property type="entry name" value="Homeodomain-like"/>
    <property type="match status" value="1"/>
</dbReference>